<dbReference type="Proteomes" id="UP000770661">
    <property type="component" value="Unassembled WGS sequence"/>
</dbReference>
<organism evidence="1 2">
    <name type="scientific">Chionoecetes opilio</name>
    <name type="common">Atlantic snow crab</name>
    <name type="synonym">Cancer opilio</name>
    <dbReference type="NCBI Taxonomy" id="41210"/>
    <lineage>
        <taxon>Eukaryota</taxon>
        <taxon>Metazoa</taxon>
        <taxon>Ecdysozoa</taxon>
        <taxon>Arthropoda</taxon>
        <taxon>Crustacea</taxon>
        <taxon>Multicrustacea</taxon>
        <taxon>Malacostraca</taxon>
        <taxon>Eumalacostraca</taxon>
        <taxon>Eucarida</taxon>
        <taxon>Decapoda</taxon>
        <taxon>Pleocyemata</taxon>
        <taxon>Brachyura</taxon>
        <taxon>Eubrachyura</taxon>
        <taxon>Majoidea</taxon>
        <taxon>Majidae</taxon>
        <taxon>Chionoecetes</taxon>
    </lineage>
</organism>
<evidence type="ECO:0000313" key="2">
    <source>
        <dbReference type="Proteomes" id="UP000770661"/>
    </source>
</evidence>
<gene>
    <name evidence="1" type="ORF">GWK47_023943</name>
</gene>
<sequence>MAGVLSVVCGGKVTITIPALSKTQQAEWSCDIRIVHDQKNLFSLQKNKTSHGDAEVSARSIHLSHQPLGCNIPLEPKIVFLMKAGFHRHLGIKNTGGMDCPPAFIMPTKVMLSPVLRVFLRGYWLALSHHNLDWLHKSRQ</sequence>
<reference evidence="1" key="1">
    <citation type="submission" date="2020-07" db="EMBL/GenBank/DDBJ databases">
        <title>The High-quality genome of the commercially important snow crab, Chionoecetes opilio.</title>
        <authorList>
            <person name="Jeong J.-H."/>
            <person name="Ryu S."/>
        </authorList>
    </citation>
    <scope>NUCLEOTIDE SEQUENCE</scope>
    <source>
        <strain evidence="1">MADBK_172401_WGS</strain>
        <tissue evidence="1">Digestive gland</tissue>
    </source>
</reference>
<name>A0A8J5CE40_CHIOP</name>
<evidence type="ECO:0000313" key="1">
    <source>
        <dbReference type="EMBL" id="KAG0709107.1"/>
    </source>
</evidence>
<keyword evidence="2" id="KW-1185">Reference proteome</keyword>
<comment type="caution">
    <text evidence="1">The sequence shown here is derived from an EMBL/GenBank/DDBJ whole genome shotgun (WGS) entry which is preliminary data.</text>
</comment>
<accession>A0A8J5CE40</accession>
<dbReference type="AlphaFoldDB" id="A0A8J5CE40"/>
<dbReference type="EMBL" id="JACEEZ010024732">
    <property type="protein sequence ID" value="KAG0709107.1"/>
    <property type="molecule type" value="Genomic_DNA"/>
</dbReference>
<protein>
    <submittedName>
        <fullName evidence="1">Uncharacterized protein</fullName>
    </submittedName>
</protein>
<proteinExistence type="predicted"/>